<gene>
    <name evidence="9" type="ORF">H8S20_00005</name>
</gene>
<comment type="subcellular location">
    <subcellularLocation>
        <location evidence="2">Membrane</location>
    </subcellularLocation>
</comment>
<evidence type="ECO:0000259" key="8">
    <source>
        <dbReference type="PROSITE" id="PS50109"/>
    </source>
</evidence>
<keyword evidence="6 9" id="KW-0418">Kinase</keyword>
<keyword evidence="10" id="KW-1185">Reference proteome</keyword>
<evidence type="ECO:0000256" key="7">
    <source>
        <dbReference type="ARBA" id="ARBA00023012"/>
    </source>
</evidence>
<dbReference type="SMART" id="SM00388">
    <property type="entry name" value="HisKA"/>
    <property type="match status" value="1"/>
</dbReference>
<evidence type="ECO:0000256" key="6">
    <source>
        <dbReference type="ARBA" id="ARBA00022777"/>
    </source>
</evidence>
<dbReference type="GO" id="GO:0016301">
    <property type="term" value="F:kinase activity"/>
    <property type="evidence" value="ECO:0007669"/>
    <property type="project" value="UniProtKB-KW"/>
</dbReference>
<evidence type="ECO:0000256" key="1">
    <source>
        <dbReference type="ARBA" id="ARBA00000085"/>
    </source>
</evidence>
<protein>
    <recommendedName>
        <fullName evidence="3">histidine kinase</fullName>
        <ecNumber evidence="3">2.7.13.3</ecNumber>
    </recommendedName>
</protein>
<dbReference type="SMART" id="SM00387">
    <property type="entry name" value="HATPase_c"/>
    <property type="match status" value="1"/>
</dbReference>
<comment type="caution">
    <text evidence="9">The sequence shown here is derived from an EMBL/GenBank/DDBJ whole genome shotgun (WGS) entry which is preliminary data.</text>
</comment>
<feature type="domain" description="Histidine kinase" evidence="8">
    <location>
        <begin position="125"/>
        <end position="343"/>
    </location>
</feature>
<dbReference type="PANTHER" id="PTHR45453:SF1">
    <property type="entry name" value="PHOSPHATE REGULON SENSOR PROTEIN PHOR"/>
    <property type="match status" value="1"/>
</dbReference>
<keyword evidence="4" id="KW-0597">Phosphoprotein</keyword>
<evidence type="ECO:0000256" key="5">
    <source>
        <dbReference type="ARBA" id="ARBA00022679"/>
    </source>
</evidence>
<dbReference type="EC" id="2.7.13.3" evidence="3"/>
<dbReference type="InterPro" id="IPR003594">
    <property type="entry name" value="HATPase_dom"/>
</dbReference>
<dbReference type="Gene3D" id="3.30.565.10">
    <property type="entry name" value="Histidine kinase-like ATPase, C-terminal domain"/>
    <property type="match status" value="1"/>
</dbReference>
<dbReference type="RefSeq" id="WP_186858987.1">
    <property type="nucleotide sequence ID" value="NZ_JACOOO010000001.1"/>
</dbReference>
<dbReference type="InterPro" id="IPR036097">
    <property type="entry name" value="HisK_dim/P_sf"/>
</dbReference>
<feature type="non-terminal residue" evidence="9">
    <location>
        <position position="1"/>
    </location>
</feature>
<dbReference type="Proteomes" id="UP000596929">
    <property type="component" value="Unassembled WGS sequence"/>
</dbReference>
<evidence type="ECO:0000256" key="2">
    <source>
        <dbReference type="ARBA" id="ARBA00004370"/>
    </source>
</evidence>
<organism evidence="9 10">
    <name type="scientific">Clostridium hominis</name>
    <dbReference type="NCBI Taxonomy" id="2763036"/>
    <lineage>
        <taxon>Bacteria</taxon>
        <taxon>Bacillati</taxon>
        <taxon>Bacillota</taxon>
        <taxon>Clostridia</taxon>
        <taxon>Eubacteriales</taxon>
        <taxon>Clostridiaceae</taxon>
        <taxon>Clostridium</taxon>
    </lineage>
</organism>
<dbReference type="SUPFAM" id="SSF55874">
    <property type="entry name" value="ATPase domain of HSP90 chaperone/DNA topoisomerase II/histidine kinase"/>
    <property type="match status" value="1"/>
</dbReference>
<accession>A0ABR7D798</accession>
<keyword evidence="5" id="KW-0808">Transferase</keyword>
<evidence type="ECO:0000313" key="10">
    <source>
        <dbReference type="Proteomes" id="UP000596929"/>
    </source>
</evidence>
<proteinExistence type="predicted"/>
<evidence type="ECO:0000256" key="3">
    <source>
        <dbReference type="ARBA" id="ARBA00012438"/>
    </source>
</evidence>
<name>A0ABR7D798_9CLOT</name>
<evidence type="ECO:0000313" key="9">
    <source>
        <dbReference type="EMBL" id="MBC5627266.1"/>
    </source>
</evidence>
<dbReference type="EMBL" id="JACOOO010000001">
    <property type="protein sequence ID" value="MBC5627266.1"/>
    <property type="molecule type" value="Genomic_DNA"/>
</dbReference>
<reference evidence="9 10" key="1">
    <citation type="submission" date="2020-08" db="EMBL/GenBank/DDBJ databases">
        <title>Genome public.</title>
        <authorList>
            <person name="Liu C."/>
            <person name="Sun Q."/>
        </authorList>
    </citation>
    <scope>NUCLEOTIDE SEQUENCE [LARGE SCALE GENOMIC DNA]</scope>
    <source>
        <strain evidence="9 10">NSJ-6</strain>
    </source>
</reference>
<keyword evidence="7" id="KW-0902">Two-component regulatory system</keyword>
<dbReference type="InterPro" id="IPR005467">
    <property type="entry name" value="His_kinase_dom"/>
</dbReference>
<dbReference type="Pfam" id="PF00512">
    <property type="entry name" value="HisKA"/>
    <property type="match status" value="1"/>
</dbReference>
<evidence type="ECO:0000256" key="4">
    <source>
        <dbReference type="ARBA" id="ARBA00022553"/>
    </source>
</evidence>
<dbReference type="InterPro" id="IPR050351">
    <property type="entry name" value="BphY/WalK/GraS-like"/>
</dbReference>
<dbReference type="PROSITE" id="PS50109">
    <property type="entry name" value="HIS_KIN"/>
    <property type="match status" value="1"/>
</dbReference>
<dbReference type="InterPro" id="IPR036890">
    <property type="entry name" value="HATPase_C_sf"/>
</dbReference>
<dbReference type="Pfam" id="PF02518">
    <property type="entry name" value="HATPase_c"/>
    <property type="match status" value="1"/>
</dbReference>
<dbReference type="InterPro" id="IPR003661">
    <property type="entry name" value="HisK_dim/P_dom"/>
</dbReference>
<dbReference type="SUPFAM" id="SSF47384">
    <property type="entry name" value="Homodimeric domain of signal transducing histidine kinase"/>
    <property type="match status" value="1"/>
</dbReference>
<dbReference type="CDD" id="cd00082">
    <property type="entry name" value="HisKA"/>
    <property type="match status" value="1"/>
</dbReference>
<comment type="catalytic activity">
    <reaction evidence="1">
        <text>ATP + protein L-histidine = ADP + protein N-phospho-L-histidine.</text>
        <dbReference type="EC" id="2.7.13.3"/>
    </reaction>
</comment>
<dbReference type="PANTHER" id="PTHR45453">
    <property type="entry name" value="PHOSPHATE REGULON SENSOR PROTEIN PHOR"/>
    <property type="match status" value="1"/>
</dbReference>
<sequence>LDNLPDGMLIFQNSILIYSNSEATQYFRSLLEVNLKELFMMNFLDFIIKDDISKKELELGFKRNIIVTDEIGKKRQVEIELIPIKDDVKVVVIKSNDYLIRSLQLEKEYSLYLEDEEVKDEFYSNISHELRTPINIISSALQLNEKILDDNKFDVIKRNNIIIKQNCNRLIRTINNFIDTNKITEGYLHIPKSKINIVTIIDNIAEVASQYVVKKNCKLVFDPFQEEIYIYANSESINRIFFNIISNSLKYGEENEIIFISAKAKNDKVKINVEYKSREISKERIKNMFKKFSKCENYLTRDAEGSGLGLFITKKLVEHNSGNISFNYKDGQNIFEIIMPIDKSGQDGDSNWNLNINDLKRQADIEFSDIYF</sequence>
<dbReference type="Gene3D" id="1.10.287.130">
    <property type="match status" value="1"/>
</dbReference>